<evidence type="ECO:0000313" key="3">
    <source>
        <dbReference type="Proteomes" id="UP000297245"/>
    </source>
</evidence>
<dbReference type="AlphaFoldDB" id="A0A4S8LYM9"/>
<evidence type="ECO:0000313" key="2">
    <source>
        <dbReference type="EMBL" id="THU94591.1"/>
    </source>
</evidence>
<accession>A0A4S8LYM9</accession>
<reference evidence="2 3" key="1">
    <citation type="journal article" date="2019" name="Nat. Ecol. Evol.">
        <title>Megaphylogeny resolves global patterns of mushroom evolution.</title>
        <authorList>
            <person name="Varga T."/>
            <person name="Krizsan K."/>
            <person name="Foldi C."/>
            <person name="Dima B."/>
            <person name="Sanchez-Garcia M."/>
            <person name="Sanchez-Ramirez S."/>
            <person name="Szollosi G.J."/>
            <person name="Szarkandi J.G."/>
            <person name="Papp V."/>
            <person name="Albert L."/>
            <person name="Andreopoulos W."/>
            <person name="Angelini C."/>
            <person name="Antonin V."/>
            <person name="Barry K.W."/>
            <person name="Bougher N.L."/>
            <person name="Buchanan P."/>
            <person name="Buyck B."/>
            <person name="Bense V."/>
            <person name="Catcheside P."/>
            <person name="Chovatia M."/>
            <person name="Cooper J."/>
            <person name="Damon W."/>
            <person name="Desjardin D."/>
            <person name="Finy P."/>
            <person name="Geml J."/>
            <person name="Haridas S."/>
            <person name="Hughes K."/>
            <person name="Justo A."/>
            <person name="Karasinski D."/>
            <person name="Kautmanova I."/>
            <person name="Kiss B."/>
            <person name="Kocsube S."/>
            <person name="Kotiranta H."/>
            <person name="LaButti K.M."/>
            <person name="Lechner B.E."/>
            <person name="Liimatainen K."/>
            <person name="Lipzen A."/>
            <person name="Lukacs Z."/>
            <person name="Mihaltcheva S."/>
            <person name="Morgado L.N."/>
            <person name="Niskanen T."/>
            <person name="Noordeloos M.E."/>
            <person name="Ohm R.A."/>
            <person name="Ortiz-Santana B."/>
            <person name="Ovrebo C."/>
            <person name="Racz N."/>
            <person name="Riley R."/>
            <person name="Savchenko A."/>
            <person name="Shiryaev A."/>
            <person name="Soop K."/>
            <person name="Spirin V."/>
            <person name="Szebenyi C."/>
            <person name="Tomsovsky M."/>
            <person name="Tulloss R.E."/>
            <person name="Uehling J."/>
            <person name="Grigoriev I.V."/>
            <person name="Vagvolgyi C."/>
            <person name="Papp T."/>
            <person name="Martin F.M."/>
            <person name="Miettinen O."/>
            <person name="Hibbett D.S."/>
            <person name="Nagy L.G."/>
        </authorList>
    </citation>
    <scope>NUCLEOTIDE SEQUENCE [LARGE SCALE GENOMIC DNA]</scope>
    <source>
        <strain evidence="2 3">CBS 962.96</strain>
    </source>
</reference>
<gene>
    <name evidence="2" type="ORF">K435DRAFT_779343</name>
</gene>
<dbReference type="Gene3D" id="3.40.50.720">
    <property type="entry name" value="NAD(P)-binding Rossmann-like Domain"/>
    <property type="match status" value="1"/>
</dbReference>
<dbReference type="Proteomes" id="UP000297245">
    <property type="component" value="Unassembled WGS sequence"/>
</dbReference>
<proteinExistence type="predicted"/>
<dbReference type="GO" id="GO:0016491">
    <property type="term" value="F:oxidoreductase activity"/>
    <property type="evidence" value="ECO:0007669"/>
    <property type="project" value="UniProtKB-KW"/>
</dbReference>
<dbReference type="Pfam" id="PF00106">
    <property type="entry name" value="adh_short"/>
    <property type="match status" value="1"/>
</dbReference>
<dbReference type="PANTHER" id="PTHR43157">
    <property type="entry name" value="PHOSPHATIDYLINOSITOL-GLYCAN BIOSYNTHESIS CLASS F PROTEIN-RELATED"/>
    <property type="match status" value="1"/>
</dbReference>
<dbReference type="PRINTS" id="PR00081">
    <property type="entry name" value="GDHRDH"/>
</dbReference>
<dbReference type="InterPro" id="IPR036291">
    <property type="entry name" value="NAD(P)-bd_dom_sf"/>
</dbReference>
<dbReference type="OrthoDB" id="542013at2759"/>
<sequence>MRLSREDEAKEWERTMPPVITADLTGKTVIVTGANVGIGFEAAKHFARMNPEKLIIVCRSQEKGDEAKKVIQEETKFPRIEAWIMELSDFASVKAFADRAEKELERIDYLVENAGVANPGKYKATKDGWEDTFQVNNLGPTLLALLLLPKMLQTAKKHGTYPRLVVVSSNTHYWSTLEKEVVDAPKGKILETFSGENYWSKTTSGRYQDTKLFNVLFVRALASRLPRPSQGPSITTVALNPSFCLSSLRRGFHDPSLASDENIMKMKERFNEMEKKAFTGEEGSRQLVYGAIGMRDEGKQGEETMTGGYVSFSNLVEVSDFVLSEEGRGFEDRVWDECVETLNKIDGRVEKIVAEYLIPKKV</sequence>
<dbReference type="PANTHER" id="PTHR43157:SF31">
    <property type="entry name" value="PHOSPHATIDYLINOSITOL-GLYCAN BIOSYNTHESIS CLASS F PROTEIN"/>
    <property type="match status" value="1"/>
</dbReference>
<protein>
    <submittedName>
        <fullName evidence="2">Short-chain dehydrogenase</fullName>
    </submittedName>
</protein>
<keyword evidence="1" id="KW-0560">Oxidoreductase</keyword>
<dbReference type="EMBL" id="ML179220">
    <property type="protein sequence ID" value="THU94591.1"/>
    <property type="molecule type" value="Genomic_DNA"/>
</dbReference>
<dbReference type="SUPFAM" id="SSF51735">
    <property type="entry name" value="NAD(P)-binding Rossmann-fold domains"/>
    <property type="match status" value="1"/>
</dbReference>
<evidence type="ECO:0000256" key="1">
    <source>
        <dbReference type="ARBA" id="ARBA00023002"/>
    </source>
</evidence>
<organism evidence="2 3">
    <name type="scientific">Dendrothele bispora (strain CBS 962.96)</name>
    <dbReference type="NCBI Taxonomy" id="1314807"/>
    <lineage>
        <taxon>Eukaryota</taxon>
        <taxon>Fungi</taxon>
        <taxon>Dikarya</taxon>
        <taxon>Basidiomycota</taxon>
        <taxon>Agaricomycotina</taxon>
        <taxon>Agaricomycetes</taxon>
        <taxon>Agaricomycetidae</taxon>
        <taxon>Agaricales</taxon>
        <taxon>Agaricales incertae sedis</taxon>
        <taxon>Dendrothele</taxon>
    </lineage>
</organism>
<keyword evidence="3" id="KW-1185">Reference proteome</keyword>
<name>A0A4S8LYM9_DENBC</name>
<dbReference type="InterPro" id="IPR002347">
    <property type="entry name" value="SDR_fam"/>
</dbReference>